<keyword evidence="3" id="KW-1185">Reference proteome</keyword>
<feature type="transmembrane region" description="Helical" evidence="1">
    <location>
        <begin position="67"/>
        <end position="85"/>
    </location>
</feature>
<protein>
    <submittedName>
        <fullName evidence="2">Uncharacterized protein</fullName>
    </submittedName>
</protein>
<evidence type="ECO:0000256" key="1">
    <source>
        <dbReference type="SAM" id="Phobius"/>
    </source>
</evidence>
<sequence>MQAAATRFLSDLARGASQALVVWSASPSPSPACPACTCECSPTYSVSCPNIDVPHALQVLTAWGSHLVFFFFGLLVGVFVVPAIWRSQAAGVRVSVPSEAVSAGPAVYHERITLLDVPPDAAVVLTVDGDVYEESTVVDADVLEVRPLRGLGAPLFGVADLNTHRFAVAPDADTMWAHLRAAAMLRGAPVPASPFVLAAGVGVGAAWASQRVQLDDPADAAAVVAAPPAAPPVGGGAAGVGGAGALAAALGVPVPRAAAPAAAHAAAAGDPAAAATAAGAGGPARADCRVHPIVRDAARRRALDFTTAALLASSTPQADWPIKGPRTTQWCLDHMRRDAGGPLAWRSKWKAGAMLCDTDAICQQHEMNCRLLEIGLCYDQINCAELASYELICRQIQLIEERHYEDTVTAQVAAEDKQAGKDKSAKAASSSLLAVEADHYMGVSASKGNLCIAPALTDFIVVQLKADATIAKERWADDGIAALNQLSGHFAPASAPPGLTASAAQAIAMDHISQAYRHFPLPPEYHEDAHSGEAALAELLASAPGYSADSQRVKPYNKDPVSWPDLSTAPVDVADLVGEAERECLSGWRRTVLKGESSASDPRAASVPQRPYVDPILGNSPRAGFVGKLLQGGMISFCVARAGDPFILGFFFVEKVGKGTLRLVFDTRVANEGFVAPTLPTAAAWAALESVHPVVLAQGDIQCAFYRALVPKGMGELFTLPTISNRLLNVSSST</sequence>
<keyword evidence="1" id="KW-1133">Transmembrane helix</keyword>
<evidence type="ECO:0000313" key="2">
    <source>
        <dbReference type="EMBL" id="CAK0902919.1"/>
    </source>
</evidence>
<name>A0ABN9XW80_9DINO</name>
<dbReference type="EMBL" id="CAUYUJ010021137">
    <property type="protein sequence ID" value="CAK0902919.1"/>
    <property type="molecule type" value="Genomic_DNA"/>
</dbReference>
<proteinExistence type="predicted"/>
<keyword evidence="1" id="KW-0812">Transmembrane</keyword>
<accession>A0ABN9XW80</accession>
<reference evidence="2" key="1">
    <citation type="submission" date="2023-10" db="EMBL/GenBank/DDBJ databases">
        <authorList>
            <person name="Chen Y."/>
            <person name="Shah S."/>
            <person name="Dougan E. K."/>
            <person name="Thang M."/>
            <person name="Chan C."/>
        </authorList>
    </citation>
    <scope>NUCLEOTIDE SEQUENCE [LARGE SCALE GENOMIC DNA]</scope>
</reference>
<feature type="non-terminal residue" evidence="2">
    <location>
        <position position="734"/>
    </location>
</feature>
<dbReference type="Proteomes" id="UP001189429">
    <property type="component" value="Unassembled WGS sequence"/>
</dbReference>
<gene>
    <name evidence="2" type="ORF">PCOR1329_LOCUS79379</name>
</gene>
<evidence type="ECO:0000313" key="3">
    <source>
        <dbReference type="Proteomes" id="UP001189429"/>
    </source>
</evidence>
<organism evidence="2 3">
    <name type="scientific">Prorocentrum cordatum</name>
    <dbReference type="NCBI Taxonomy" id="2364126"/>
    <lineage>
        <taxon>Eukaryota</taxon>
        <taxon>Sar</taxon>
        <taxon>Alveolata</taxon>
        <taxon>Dinophyceae</taxon>
        <taxon>Prorocentrales</taxon>
        <taxon>Prorocentraceae</taxon>
        <taxon>Prorocentrum</taxon>
    </lineage>
</organism>
<keyword evidence="1" id="KW-0472">Membrane</keyword>
<comment type="caution">
    <text evidence="2">The sequence shown here is derived from an EMBL/GenBank/DDBJ whole genome shotgun (WGS) entry which is preliminary data.</text>
</comment>